<dbReference type="PANTHER" id="PTHR47966:SF2">
    <property type="entry name" value="ASPERGILLOPEPSIN-1-RELATED"/>
    <property type="match status" value="1"/>
</dbReference>
<dbReference type="AlphaFoldDB" id="A0A507BMK9"/>
<sequence length="414" mass="46452">MELFQVILVAVLLCISVDARPYLRDVSTFSVPAKYNARYRFNPHREWLKISQKYGVPLPDRHQLTGGIIPVDKSSGPGKGTVPAWNQTNDREYLSPVLVGTPPQLIHLDLDTGSADLWFLYRWVFSSDTPSRQVAGQKIYRPESSTSSSRVANTTWAISYGDGSFAAGTVYNDIVQLGNVVLPNATIESAGTVSSSLTSDRSMSGLLGLAINHPSTAWPKQPTILQQLGDQLDNNLFSVDLKYQAEGTYDFGYIDRSKYTGNITYHKVDATSHFWKFNLERIHVSSMNTWYIHHWPMVADTGTTLMLLPEELVDMYWSQVPGAHMDEFYDGYLFPCNQSSALPDFEFGFNDGWVGKVPGHYMNFENITKTECYGGIQYGFPDMEFGILGDTWLKSMYVVFDAGNERIGFANKAL</sequence>
<organism evidence="9 10">
    <name type="scientific">Thyridium curvatum</name>
    <dbReference type="NCBI Taxonomy" id="1093900"/>
    <lineage>
        <taxon>Eukaryota</taxon>
        <taxon>Fungi</taxon>
        <taxon>Dikarya</taxon>
        <taxon>Ascomycota</taxon>
        <taxon>Pezizomycotina</taxon>
        <taxon>Sordariomycetes</taxon>
        <taxon>Sordariomycetidae</taxon>
        <taxon>Thyridiales</taxon>
        <taxon>Thyridiaceae</taxon>
        <taxon>Thyridium</taxon>
    </lineage>
</organism>
<evidence type="ECO:0000259" key="8">
    <source>
        <dbReference type="PROSITE" id="PS51767"/>
    </source>
</evidence>
<keyword evidence="3" id="KW-0064">Aspartyl protease</keyword>
<evidence type="ECO:0000256" key="2">
    <source>
        <dbReference type="ARBA" id="ARBA00022670"/>
    </source>
</evidence>
<feature type="active site" evidence="5">
    <location>
        <position position="300"/>
    </location>
</feature>
<dbReference type="InterPro" id="IPR021109">
    <property type="entry name" value="Peptidase_aspartic_dom_sf"/>
</dbReference>
<proteinExistence type="inferred from homology"/>
<dbReference type="Proteomes" id="UP000319257">
    <property type="component" value="Unassembled WGS sequence"/>
</dbReference>
<feature type="disulfide bond" evidence="6">
    <location>
        <begin position="336"/>
        <end position="372"/>
    </location>
</feature>
<evidence type="ECO:0000313" key="9">
    <source>
        <dbReference type="EMBL" id="TPX18008.1"/>
    </source>
</evidence>
<dbReference type="STRING" id="1093900.A0A507BMK9"/>
<evidence type="ECO:0000256" key="5">
    <source>
        <dbReference type="PIRSR" id="PIRSR601461-1"/>
    </source>
</evidence>
<dbReference type="InParanoid" id="A0A507BMK9"/>
<keyword evidence="2" id="KW-0645">Protease</keyword>
<dbReference type="InterPro" id="IPR034163">
    <property type="entry name" value="Aspergillopepsin-like_cat_dom"/>
</dbReference>
<protein>
    <recommendedName>
        <fullName evidence="8">Peptidase A1 domain-containing protein</fullName>
    </recommendedName>
</protein>
<comment type="similarity">
    <text evidence="1">Belongs to the peptidase A1 family.</text>
</comment>
<dbReference type="OrthoDB" id="2747330at2759"/>
<evidence type="ECO:0000256" key="7">
    <source>
        <dbReference type="SAM" id="SignalP"/>
    </source>
</evidence>
<dbReference type="GO" id="GO:0004190">
    <property type="term" value="F:aspartic-type endopeptidase activity"/>
    <property type="evidence" value="ECO:0007669"/>
    <property type="project" value="UniProtKB-KW"/>
</dbReference>
<dbReference type="EMBL" id="SKBQ01000124">
    <property type="protein sequence ID" value="TPX18008.1"/>
    <property type="molecule type" value="Genomic_DNA"/>
</dbReference>
<dbReference type="GO" id="GO:0006508">
    <property type="term" value="P:proteolysis"/>
    <property type="evidence" value="ECO:0007669"/>
    <property type="project" value="UniProtKB-KW"/>
</dbReference>
<gene>
    <name evidence="9" type="ORF">E0L32_011919</name>
</gene>
<evidence type="ECO:0000256" key="4">
    <source>
        <dbReference type="ARBA" id="ARBA00022801"/>
    </source>
</evidence>
<comment type="caution">
    <text evidence="9">The sequence shown here is derived from an EMBL/GenBank/DDBJ whole genome shotgun (WGS) entry which is preliminary data.</text>
</comment>
<evidence type="ECO:0000256" key="3">
    <source>
        <dbReference type="ARBA" id="ARBA00022750"/>
    </source>
</evidence>
<feature type="signal peptide" evidence="7">
    <location>
        <begin position="1"/>
        <end position="19"/>
    </location>
</feature>
<keyword evidence="7" id="KW-0732">Signal</keyword>
<dbReference type="GeneID" id="41979366"/>
<dbReference type="InterPro" id="IPR033121">
    <property type="entry name" value="PEPTIDASE_A1"/>
</dbReference>
<dbReference type="PANTHER" id="PTHR47966">
    <property type="entry name" value="BETA-SITE APP-CLEAVING ENZYME, ISOFORM A-RELATED"/>
    <property type="match status" value="1"/>
</dbReference>
<dbReference type="SUPFAM" id="SSF50630">
    <property type="entry name" value="Acid proteases"/>
    <property type="match status" value="1"/>
</dbReference>
<accession>A0A507BMK9</accession>
<feature type="domain" description="Peptidase A1" evidence="8">
    <location>
        <begin position="93"/>
        <end position="410"/>
    </location>
</feature>
<keyword evidence="10" id="KW-1185">Reference proteome</keyword>
<keyword evidence="6" id="KW-1015">Disulfide bond</keyword>
<reference evidence="9 10" key="1">
    <citation type="submission" date="2019-06" db="EMBL/GenBank/DDBJ databases">
        <title>Draft genome sequence of the filamentous fungus Phialemoniopsis curvata isolated from diesel fuel.</title>
        <authorList>
            <person name="Varaljay V.A."/>
            <person name="Lyon W.J."/>
            <person name="Crouch A.L."/>
            <person name="Drake C.E."/>
            <person name="Hollomon J.M."/>
            <person name="Nadeau L.J."/>
            <person name="Nunn H.S."/>
            <person name="Stevenson B.S."/>
            <person name="Bojanowski C.L."/>
            <person name="Crookes-Goodson W.J."/>
        </authorList>
    </citation>
    <scope>NUCLEOTIDE SEQUENCE [LARGE SCALE GENOMIC DNA]</scope>
    <source>
        <strain evidence="9 10">D216</strain>
    </source>
</reference>
<evidence type="ECO:0000256" key="1">
    <source>
        <dbReference type="ARBA" id="ARBA00007447"/>
    </source>
</evidence>
<dbReference type="CDD" id="cd06097">
    <property type="entry name" value="Aspergillopepsin_like"/>
    <property type="match status" value="1"/>
</dbReference>
<dbReference type="Pfam" id="PF00026">
    <property type="entry name" value="Asp"/>
    <property type="match status" value="1"/>
</dbReference>
<dbReference type="PROSITE" id="PS51767">
    <property type="entry name" value="PEPTIDASE_A1"/>
    <property type="match status" value="1"/>
</dbReference>
<feature type="chain" id="PRO_5021359800" description="Peptidase A1 domain-containing protein" evidence="7">
    <location>
        <begin position="20"/>
        <end position="414"/>
    </location>
</feature>
<dbReference type="Gene3D" id="2.40.70.10">
    <property type="entry name" value="Acid Proteases"/>
    <property type="match status" value="2"/>
</dbReference>
<name>A0A507BMK9_9PEZI</name>
<evidence type="ECO:0000256" key="6">
    <source>
        <dbReference type="PIRSR" id="PIRSR601461-2"/>
    </source>
</evidence>
<evidence type="ECO:0000313" key="10">
    <source>
        <dbReference type="Proteomes" id="UP000319257"/>
    </source>
</evidence>
<dbReference type="RefSeq" id="XP_030999719.1">
    <property type="nucleotide sequence ID" value="XM_031134701.1"/>
</dbReference>
<dbReference type="PRINTS" id="PR00792">
    <property type="entry name" value="PEPSIN"/>
</dbReference>
<dbReference type="InterPro" id="IPR001461">
    <property type="entry name" value="Aspartic_peptidase_A1"/>
</dbReference>
<feature type="active site" evidence="5">
    <location>
        <position position="111"/>
    </location>
</feature>
<keyword evidence="4" id="KW-0378">Hydrolase</keyword>